<proteinExistence type="predicted"/>
<accession>A0A1I6BFW7</accession>
<evidence type="ECO:0000313" key="1">
    <source>
        <dbReference type="EMBL" id="SFQ79789.1"/>
    </source>
</evidence>
<name>A0A1I6BFW7_HYMAR</name>
<gene>
    <name evidence="1" type="ORF">SAMN04515668_4500</name>
</gene>
<dbReference type="AlphaFoldDB" id="A0A1I6BFW7"/>
<organism evidence="1 2">
    <name type="scientific">Hymenobacter arizonensis</name>
    <name type="common">Siccationidurans arizonensis</name>
    <dbReference type="NCBI Taxonomy" id="1227077"/>
    <lineage>
        <taxon>Bacteria</taxon>
        <taxon>Pseudomonadati</taxon>
        <taxon>Bacteroidota</taxon>
        <taxon>Cytophagia</taxon>
        <taxon>Cytophagales</taxon>
        <taxon>Hymenobacteraceae</taxon>
        <taxon>Hymenobacter</taxon>
    </lineage>
</organism>
<sequence>MGQSLFSPNAPVLLMENKDVEARVWIQISEPGLPVRSASLDIKSASQLASQLGFPVSDEMLADSGFREKHAVSLASNIKDNQGTTVYELDVIAVGDPRDWRSYHLLRHGWCGPEQPFTLHRAGEVINWSSGAAARCTRIGNYHENAEAYRNLIFTHFR</sequence>
<keyword evidence="2" id="KW-1185">Reference proteome</keyword>
<dbReference type="Proteomes" id="UP000199029">
    <property type="component" value="Unassembled WGS sequence"/>
</dbReference>
<reference evidence="2" key="1">
    <citation type="submission" date="2016-10" db="EMBL/GenBank/DDBJ databases">
        <authorList>
            <person name="Varghese N."/>
            <person name="Submissions S."/>
        </authorList>
    </citation>
    <scope>NUCLEOTIDE SEQUENCE [LARGE SCALE GENOMIC DNA]</scope>
    <source>
        <strain evidence="2">OR362-8,ATCC BAA-1266,JCM 13504</strain>
    </source>
</reference>
<evidence type="ECO:0000313" key="2">
    <source>
        <dbReference type="Proteomes" id="UP000199029"/>
    </source>
</evidence>
<dbReference type="EMBL" id="FOXS01000008">
    <property type="protein sequence ID" value="SFQ79789.1"/>
    <property type="molecule type" value="Genomic_DNA"/>
</dbReference>
<protein>
    <submittedName>
        <fullName evidence="1">Uncharacterized protein</fullName>
    </submittedName>
</protein>